<dbReference type="Proteomes" id="UP000078582">
    <property type="component" value="Chromosome"/>
</dbReference>
<protein>
    <submittedName>
        <fullName evidence="3">Histidine kinase</fullName>
    </submittedName>
</protein>
<sequence>MPENKHNSVFRQKKIVEILKMLHEGGSFDEAKKIFDATFSSVDVSEITSAERELIGSGLNPMEIQNLCNVHAAVFKGSINPTKPMSAEDEPGHPVAVMKLENVVLTSLLDDELLPCLKKWQQSANGDSATATDQQYLTRMQNALKDLQTIDLHYARKENLLFPLMDKYGITAPPKVMWGVDDEIRGWIKDAIRLVNTTPIPAKYDIEAAIEKVAKEIEEMIFKEEQILLPMVAEVFKPADWELIASESDEVGYTLIPDPLPWHPSQKDIEEAAKRKPSKMAQELNSMAQSLADQQGLDGKAPAKDAKATISEAMTDTVDAMTDVVKENEATIPTNLKAKENDPEAINALPLHLRAEFGEVKASAPAKDDARQQIDVNITAPKKAEVAEKAAETVEEKSIEPKTTDEAAGMPDFVKKMLADKDKPTTHKRHKKPAPQTHLEIGADNSATIVLPTGNLDLRQLTAILGVLPLDVTFVDANDIVRWFSDNGDRVFPRTRTVIGRAVVNCHPPKSMGKVQTILDDFRSGAQDHADFWINLHGTKMVYIRYFAMRDPQNNYLGCLEVTQEITEIMNLKGEKRL</sequence>
<proteinExistence type="predicted"/>
<reference evidence="3 4" key="1">
    <citation type="submission" date="2016-03" db="EMBL/GenBank/DDBJ databases">
        <title>Pediococcus and Lactobacillus from brewery environment - whole genome sequencing and assembly.</title>
        <authorList>
            <person name="Behr J."/>
            <person name="Geissler A.J."/>
            <person name="Vogel R.F."/>
        </authorList>
    </citation>
    <scope>NUCLEOTIDE SEQUENCE [LARGE SCALE GENOMIC DNA]</scope>
    <source>
        <strain evidence="3 4">TMW 1.1989</strain>
    </source>
</reference>
<dbReference type="STRING" id="375175.AYR53_05250"/>
<dbReference type="Pfam" id="PF13596">
    <property type="entry name" value="PAS_10"/>
    <property type="match status" value="1"/>
</dbReference>
<keyword evidence="3" id="KW-0808">Transferase</keyword>
<evidence type="ECO:0000313" key="3">
    <source>
        <dbReference type="EMBL" id="ANK62230.1"/>
    </source>
</evidence>
<name>A0A192H1J1_9LACO</name>
<keyword evidence="4" id="KW-1185">Reference proteome</keyword>
<evidence type="ECO:0000313" key="4">
    <source>
        <dbReference type="Proteomes" id="UP000078582"/>
    </source>
</evidence>
<dbReference type="AlphaFoldDB" id="A0A192H1J1"/>
<dbReference type="Pfam" id="PF04282">
    <property type="entry name" value="DUF438"/>
    <property type="match status" value="1"/>
</dbReference>
<keyword evidence="3" id="KW-0418">Kinase</keyword>
<dbReference type="Pfam" id="PF01814">
    <property type="entry name" value="Hemerythrin"/>
    <property type="match status" value="1"/>
</dbReference>
<gene>
    <name evidence="3" type="ORF">AYR53_05250</name>
</gene>
<dbReference type="RefSeq" id="WP_068281205.1">
    <property type="nucleotide sequence ID" value="NZ_CP014873.1"/>
</dbReference>
<feature type="domain" description="Hemerythrin-like" evidence="1">
    <location>
        <begin position="94"/>
        <end position="232"/>
    </location>
</feature>
<dbReference type="GeneID" id="42981652"/>
<dbReference type="PANTHER" id="PTHR39966">
    <property type="entry name" value="BLL2471 PROTEIN-RELATED"/>
    <property type="match status" value="1"/>
</dbReference>
<evidence type="ECO:0000259" key="2">
    <source>
        <dbReference type="Pfam" id="PF04282"/>
    </source>
</evidence>
<dbReference type="EMBL" id="CP014873">
    <property type="protein sequence ID" value="ANK62230.1"/>
    <property type="molecule type" value="Genomic_DNA"/>
</dbReference>
<dbReference type="GO" id="GO:0005886">
    <property type="term" value="C:plasma membrane"/>
    <property type="evidence" value="ECO:0007669"/>
    <property type="project" value="TreeGrafter"/>
</dbReference>
<feature type="domain" description="DUF438" evidence="2">
    <location>
        <begin position="16"/>
        <end position="80"/>
    </location>
</feature>
<dbReference type="OrthoDB" id="9769774at2"/>
<dbReference type="InterPro" id="IPR007380">
    <property type="entry name" value="DUF438"/>
</dbReference>
<dbReference type="InterPro" id="IPR012312">
    <property type="entry name" value="Hemerythrin-like"/>
</dbReference>
<organism evidence="3 4">
    <name type="scientific">Loigolactobacillus backii</name>
    <dbReference type="NCBI Taxonomy" id="375175"/>
    <lineage>
        <taxon>Bacteria</taxon>
        <taxon>Bacillati</taxon>
        <taxon>Bacillota</taxon>
        <taxon>Bacilli</taxon>
        <taxon>Lactobacillales</taxon>
        <taxon>Lactobacillaceae</taxon>
        <taxon>Loigolactobacillus</taxon>
    </lineage>
</organism>
<dbReference type="Gene3D" id="3.30.450.20">
    <property type="entry name" value="PAS domain"/>
    <property type="match status" value="1"/>
</dbReference>
<accession>A0A192H1J1</accession>
<dbReference type="GO" id="GO:0016301">
    <property type="term" value="F:kinase activity"/>
    <property type="evidence" value="ECO:0007669"/>
    <property type="project" value="UniProtKB-KW"/>
</dbReference>
<dbReference type="Gene3D" id="1.20.120.520">
    <property type="entry name" value="nmb1532 protein domain like"/>
    <property type="match status" value="1"/>
</dbReference>
<dbReference type="PANTHER" id="PTHR39966:SF3">
    <property type="entry name" value="DUF438 DOMAIN-CONTAINING PROTEIN"/>
    <property type="match status" value="1"/>
</dbReference>
<evidence type="ECO:0000259" key="1">
    <source>
        <dbReference type="Pfam" id="PF01814"/>
    </source>
</evidence>